<dbReference type="RefSeq" id="WP_115292081.1">
    <property type="nucleotide sequence ID" value="NZ_CBCRWL010000001.1"/>
</dbReference>
<organism evidence="2 3">
    <name type="scientific">Ectopseudomonas mendocina</name>
    <name type="common">Pseudomonas mendocina</name>
    <dbReference type="NCBI Taxonomy" id="300"/>
    <lineage>
        <taxon>Bacteria</taxon>
        <taxon>Pseudomonadati</taxon>
        <taxon>Pseudomonadota</taxon>
        <taxon>Gammaproteobacteria</taxon>
        <taxon>Pseudomonadales</taxon>
        <taxon>Pseudomonadaceae</taxon>
        <taxon>Ectopseudomonas</taxon>
    </lineage>
</organism>
<dbReference type="Proteomes" id="UP000254260">
    <property type="component" value="Unassembled WGS sequence"/>
</dbReference>
<feature type="compositionally biased region" description="Pro residues" evidence="1">
    <location>
        <begin position="71"/>
        <end position="82"/>
    </location>
</feature>
<evidence type="ECO:0008006" key="4">
    <source>
        <dbReference type="Google" id="ProtNLM"/>
    </source>
</evidence>
<accession>A0A379IY68</accession>
<evidence type="ECO:0000313" key="2">
    <source>
        <dbReference type="EMBL" id="SUD41155.1"/>
    </source>
</evidence>
<feature type="compositionally biased region" description="Basic and acidic residues" evidence="1">
    <location>
        <begin position="97"/>
        <end position="134"/>
    </location>
</feature>
<dbReference type="PROSITE" id="PS51257">
    <property type="entry name" value="PROKAR_LIPOPROTEIN"/>
    <property type="match status" value="1"/>
</dbReference>
<dbReference type="EMBL" id="UGUU01000001">
    <property type="protein sequence ID" value="SUD41155.1"/>
    <property type="molecule type" value="Genomic_DNA"/>
</dbReference>
<evidence type="ECO:0000313" key="3">
    <source>
        <dbReference type="Proteomes" id="UP000254260"/>
    </source>
</evidence>
<feature type="region of interest" description="Disordered" evidence="1">
    <location>
        <begin position="71"/>
        <end position="134"/>
    </location>
</feature>
<protein>
    <recommendedName>
        <fullName evidence="4">Lipoprotein</fullName>
    </recommendedName>
</protein>
<reference evidence="2 3" key="1">
    <citation type="submission" date="2018-06" db="EMBL/GenBank/DDBJ databases">
        <authorList>
            <consortium name="Pathogen Informatics"/>
            <person name="Doyle S."/>
        </authorList>
    </citation>
    <scope>NUCLEOTIDE SEQUENCE [LARGE SCALE GENOMIC DNA]</scope>
    <source>
        <strain evidence="2 3">NCTC10899</strain>
    </source>
</reference>
<evidence type="ECO:0000256" key="1">
    <source>
        <dbReference type="SAM" id="MobiDB-lite"/>
    </source>
</evidence>
<gene>
    <name evidence="2" type="ORF">NCTC10899_04016</name>
</gene>
<sequence>MLKNVPFMLFLWLSGCTVYGGGYESPSYGRYDYRYDNSYRRSYAPPPVYVPGYYYEERRYGYRPERRYLPPPLPRRYAPPPHYRGDHLRPVPPRYQHHNDPRRHDLSGRAIPRGDWERGERRYQQEHQRERRRW</sequence>
<proteinExistence type="predicted"/>
<dbReference type="AlphaFoldDB" id="A0A379IY68"/>
<name>A0A379IY68_ECTME</name>